<evidence type="ECO:0000313" key="4">
    <source>
        <dbReference type="EMBL" id="QCI63670.1"/>
    </source>
</evidence>
<dbReference type="SUPFAM" id="SSF53067">
    <property type="entry name" value="Actin-like ATPase domain"/>
    <property type="match status" value="1"/>
</dbReference>
<proteinExistence type="predicted"/>
<dbReference type="RefSeq" id="WP_136959127.1">
    <property type="nucleotide sequence ID" value="NZ_CP039690.1"/>
</dbReference>
<feature type="domain" description="Hydantoinase/oxoprolinase N-terminal" evidence="2">
    <location>
        <begin position="9"/>
        <end position="184"/>
    </location>
</feature>
<dbReference type="Proteomes" id="UP000298781">
    <property type="component" value="Chromosome"/>
</dbReference>
<organism evidence="4 5">
    <name type="scientific">Phreatobacter stygius</name>
    <dbReference type="NCBI Taxonomy" id="1940610"/>
    <lineage>
        <taxon>Bacteria</taxon>
        <taxon>Pseudomonadati</taxon>
        <taxon>Pseudomonadota</taxon>
        <taxon>Alphaproteobacteria</taxon>
        <taxon>Hyphomicrobiales</taxon>
        <taxon>Phreatobacteraceae</taxon>
        <taxon>Phreatobacter</taxon>
    </lineage>
</organism>
<dbReference type="KEGG" id="pstg:E8M01_05110"/>
<dbReference type="GO" id="GO:0005829">
    <property type="term" value="C:cytosol"/>
    <property type="evidence" value="ECO:0007669"/>
    <property type="project" value="TreeGrafter"/>
</dbReference>
<gene>
    <name evidence="4" type="ORF">E8M01_05110</name>
</gene>
<protein>
    <submittedName>
        <fullName evidence="4">Hydantoinase/oxoprolinase family protein</fullName>
    </submittedName>
</protein>
<dbReference type="PANTHER" id="PTHR11365">
    <property type="entry name" value="5-OXOPROLINASE RELATED"/>
    <property type="match status" value="1"/>
</dbReference>
<dbReference type="InterPro" id="IPR049517">
    <property type="entry name" value="ACX-like_C"/>
</dbReference>
<evidence type="ECO:0000259" key="3">
    <source>
        <dbReference type="Pfam" id="PF19278"/>
    </source>
</evidence>
<dbReference type="InterPro" id="IPR043129">
    <property type="entry name" value="ATPase_NBD"/>
</dbReference>
<dbReference type="Pfam" id="PF01968">
    <property type="entry name" value="Hydantoinase_A"/>
    <property type="match status" value="1"/>
</dbReference>
<dbReference type="InterPro" id="IPR002821">
    <property type="entry name" value="Hydantoinase_A"/>
</dbReference>
<feature type="domain" description="Hydantoinase A/oxoprolinase" evidence="1">
    <location>
        <begin position="205"/>
        <end position="497"/>
    </location>
</feature>
<dbReference type="InterPro" id="IPR045079">
    <property type="entry name" value="Oxoprolinase-like"/>
</dbReference>
<sequence length="709" mass="75407">MTVSSTIRLATDIGGTFTDIVLEKGDERFTTKVLTTPHAPEEAVVEGTRLVLKQAGIGFADLTVFVHGTTLATNAVIERKGARTALIATDGFRDVIEIADEGRYDQYDIFIDKPRQLVERKLRYTVPERIDVMGKVWVPLDEAALRKVAKELKKQKVEAVAVAFIHSYANGAHETRAGEILAEELPGIEVTLSSEVCPEMREYERTSTAIANAYVQPLMAGYLGRLKSRFAAEGYSRPIHLMTSGGSLATLETAARFPIRLVESGPAGGAILAAYIAAERAEDKVLSFDMGGTTAKICLIHDATPYKARTFEVDRQSRFMKGSGLPVRIPVIEMVEIGAGGGSIARVDGLKRITVGPDSAASVPGPACYGRGGADPTVTDADVALGRIDPSRFAGGAITLYPDKSNAALDAAVGKPLSLKTSMAAHGVAEIVDENMANAARVHSVERGVVVGDHTMVAFGGAAPLHAARLAEKLGISRIIIPADAGVGSAIGFLRAPAAYELVHSKFMRLDRFDVKEATELLSHMSKEATGLAKAAAGGRKLHETRTAFMRYTGQGHEIAVALPNRALTQKDIALMREHFETGYRRLFARHIPGAAIEVLSWALLVTTDTAKPEVLKKPRRKDGPKPIGSRPVFDAKSGKTINVPMIDRTTMTPGAVISGPAIIVEAGTSTFVSATFDAQLDAGHGLVLTAKTVATKAAATKPAAAKGH</sequence>
<dbReference type="Pfam" id="PF05378">
    <property type="entry name" value="Hydant_A_N"/>
    <property type="match status" value="1"/>
</dbReference>
<dbReference type="EMBL" id="CP039690">
    <property type="protein sequence ID" value="QCI63670.1"/>
    <property type="molecule type" value="Genomic_DNA"/>
</dbReference>
<reference evidence="4 5" key="1">
    <citation type="submission" date="2019-04" db="EMBL/GenBank/DDBJ databases">
        <title>Phreatobacter aquaticus sp. nov.</title>
        <authorList>
            <person name="Choi A."/>
        </authorList>
    </citation>
    <scope>NUCLEOTIDE SEQUENCE [LARGE SCALE GENOMIC DNA]</scope>
    <source>
        <strain evidence="4 5">KCTC 52518</strain>
    </source>
</reference>
<dbReference type="AlphaFoldDB" id="A0A4D7B0W6"/>
<feature type="domain" description="Acetophenone carboxylase-like C-terminal" evidence="3">
    <location>
        <begin position="547"/>
        <end position="683"/>
    </location>
</feature>
<accession>A0A4D7B0W6</accession>
<dbReference type="PANTHER" id="PTHR11365:SF23">
    <property type="entry name" value="HYPOTHETICAL 5-OXOPROLINASE (EUROFUNG)-RELATED"/>
    <property type="match status" value="1"/>
</dbReference>
<keyword evidence="5" id="KW-1185">Reference proteome</keyword>
<evidence type="ECO:0000259" key="2">
    <source>
        <dbReference type="Pfam" id="PF05378"/>
    </source>
</evidence>
<evidence type="ECO:0000313" key="5">
    <source>
        <dbReference type="Proteomes" id="UP000298781"/>
    </source>
</evidence>
<evidence type="ECO:0000259" key="1">
    <source>
        <dbReference type="Pfam" id="PF01968"/>
    </source>
</evidence>
<name>A0A4D7B0W6_9HYPH</name>
<dbReference type="GO" id="GO:0017168">
    <property type="term" value="F:5-oxoprolinase (ATP-hydrolyzing) activity"/>
    <property type="evidence" value="ECO:0007669"/>
    <property type="project" value="TreeGrafter"/>
</dbReference>
<dbReference type="InterPro" id="IPR008040">
    <property type="entry name" value="Hydant_A_N"/>
</dbReference>
<dbReference type="Pfam" id="PF19278">
    <property type="entry name" value="Hydant_A_C"/>
    <property type="match status" value="1"/>
</dbReference>
<dbReference type="OrthoDB" id="9759608at2"/>
<dbReference type="GO" id="GO:0006749">
    <property type="term" value="P:glutathione metabolic process"/>
    <property type="evidence" value="ECO:0007669"/>
    <property type="project" value="TreeGrafter"/>
</dbReference>